<dbReference type="InterPro" id="IPR011990">
    <property type="entry name" value="TPR-like_helical_dom_sf"/>
</dbReference>
<feature type="region of interest" description="Disordered" evidence="3">
    <location>
        <begin position="297"/>
        <end position="343"/>
    </location>
</feature>
<dbReference type="OrthoDB" id="185373at2759"/>
<dbReference type="AlphaFoldDB" id="A0A1E7FNB2"/>
<keyword evidence="1" id="KW-0677">Repeat</keyword>
<dbReference type="NCBIfam" id="TIGR00756">
    <property type="entry name" value="PPR"/>
    <property type="match status" value="2"/>
</dbReference>
<dbReference type="PANTHER" id="PTHR47932:SF44">
    <property type="entry name" value="MIOREX COMPLEX COMPONENT 1"/>
    <property type="match status" value="1"/>
</dbReference>
<feature type="region of interest" description="Disordered" evidence="3">
    <location>
        <begin position="611"/>
        <end position="631"/>
    </location>
</feature>
<feature type="repeat" description="PPR" evidence="2">
    <location>
        <begin position="764"/>
        <end position="798"/>
    </location>
</feature>
<feature type="region of interest" description="Disordered" evidence="3">
    <location>
        <begin position="189"/>
        <end position="215"/>
    </location>
</feature>
<dbReference type="KEGG" id="fcy:FRACYDRAFT_235715"/>
<evidence type="ECO:0000313" key="4">
    <source>
        <dbReference type="EMBL" id="OEU19659.1"/>
    </source>
</evidence>
<feature type="compositionally biased region" description="Low complexity" evidence="3">
    <location>
        <begin position="620"/>
        <end position="631"/>
    </location>
</feature>
<evidence type="ECO:0008006" key="6">
    <source>
        <dbReference type="Google" id="ProtNLM"/>
    </source>
</evidence>
<dbReference type="Pfam" id="PF13812">
    <property type="entry name" value="PPR_3"/>
    <property type="match status" value="1"/>
</dbReference>
<name>A0A1E7FNB2_9STRA</name>
<reference evidence="4 5" key="1">
    <citation type="submission" date="2016-09" db="EMBL/GenBank/DDBJ databases">
        <title>Extensive genetic diversity and differential bi-allelic expression allows diatom success in the polar Southern Ocean.</title>
        <authorList>
            <consortium name="DOE Joint Genome Institute"/>
            <person name="Mock T."/>
            <person name="Otillar R.P."/>
            <person name="Strauss J."/>
            <person name="Dupont C."/>
            <person name="Frickenhaus S."/>
            <person name="Maumus F."/>
            <person name="Mcmullan M."/>
            <person name="Sanges R."/>
            <person name="Schmutz J."/>
            <person name="Toseland A."/>
            <person name="Valas R."/>
            <person name="Veluchamy A."/>
            <person name="Ward B.J."/>
            <person name="Allen A."/>
            <person name="Barry K."/>
            <person name="Falciatore A."/>
            <person name="Ferrante M."/>
            <person name="Fortunato A.E."/>
            <person name="Gloeckner G."/>
            <person name="Gruber A."/>
            <person name="Hipkin R."/>
            <person name="Janech M."/>
            <person name="Kroth P."/>
            <person name="Leese F."/>
            <person name="Lindquist E."/>
            <person name="Lyon B.R."/>
            <person name="Martin J."/>
            <person name="Mayer C."/>
            <person name="Parker M."/>
            <person name="Quesneville H."/>
            <person name="Raymond J."/>
            <person name="Uhlig C."/>
            <person name="Valentin K.U."/>
            <person name="Worden A.Z."/>
            <person name="Armbrust E.V."/>
            <person name="Bowler C."/>
            <person name="Green B."/>
            <person name="Moulton V."/>
            <person name="Van Oosterhout C."/>
            <person name="Grigoriev I."/>
        </authorList>
    </citation>
    <scope>NUCLEOTIDE SEQUENCE [LARGE SCALE GENOMIC DNA]</scope>
    <source>
        <strain evidence="4 5">CCMP1102</strain>
    </source>
</reference>
<feature type="compositionally biased region" description="Low complexity" evidence="3">
    <location>
        <begin position="116"/>
        <end position="139"/>
    </location>
</feature>
<feature type="compositionally biased region" description="Basic residues" evidence="3">
    <location>
        <begin position="1044"/>
        <end position="1059"/>
    </location>
</feature>
<dbReference type="Pfam" id="PF12854">
    <property type="entry name" value="PPR_1"/>
    <property type="match status" value="1"/>
</dbReference>
<feature type="repeat" description="PPR" evidence="2">
    <location>
        <begin position="799"/>
        <end position="833"/>
    </location>
</feature>
<feature type="compositionally biased region" description="Low complexity" evidence="3">
    <location>
        <begin position="20"/>
        <end position="69"/>
    </location>
</feature>
<evidence type="ECO:0000256" key="2">
    <source>
        <dbReference type="PROSITE-ProRule" id="PRU00708"/>
    </source>
</evidence>
<dbReference type="InParanoid" id="A0A1E7FNB2"/>
<dbReference type="PROSITE" id="PS51375">
    <property type="entry name" value="PPR"/>
    <property type="match status" value="2"/>
</dbReference>
<feature type="compositionally biased region" description="Low complexity" evidence="3">
    <location>
        <begin position="76"/>
        <end position="87"/>
    </location>
</feature>
<organism evidence="4 5">
    <name type="scientific">Fragilariopsis cylindrus CCMP1102</name>
    <dbReference type="NCBI Taxonomy" id="635003"/>
    <lineage>
        <taxon>Eukaryota</taxon>
        <taxon>Sar</taxon>
        <taxon>Stramenopiles</taxon>
        <taxon>Ochrophyta</taxon>
        <taxon>Bacillariophyta</taxon>
        <taxon>Bacillariophyceae</taxon>
        <taxon>Bacillariophycidae</taxon>
        <taxon>Bacillariales</taxon>
        <taxon>Bacillariaceae</taxon>
        <taxon>Fragilariopsis</taxon>
    </lineage>
</organism>
<feature type="compositionally biased region" description="Polar residues" evidence="3">
    <location>
        <begin position="318"/>
        <end position="332"/>
    </location>
</feature>
<feature type="compositionally biased region" description="Low complexity" evidence="3">
    <location>
        <begin position="190"/>
        <end position="215"/>
    </location>
</feature>
<dbReference type="EMBL" id="KV784355">
    <property type="protein sequence ID" value="OEU19659.1"/>
    <property type="molecule type" value="Genomic_DNA"/>
</dbReference>
<feature type="region of interest" description="Disordered" evidence="3">
    <location>
        <begin position="1017"/>
        <end position="1076"/>
    </location>
</feature>
<dbReference type="PANTHER" id="PTHR47932">
    <property type="entry name" value="ATPASE EXPRESSION PROTEIN 3"/>
    <property type="match status" value="1"/>
</dbReference>
<sequence>MSKNGNSIFITRRLLPLLLRNNRRSSNTNTISTNNNKNSTKTTNSQVMILPPSSLYDSSSPRFSGARSSSSRRHWSSSAFFSTTSPPADKDKDNDDDDSDEGTRRGTRVRRINEMSLSLSSTSTSTARENNISSTSSSNSIFTQDYEQLAIDRMVLGGGGIDEWYKSIDVDSVVTEGYLQQLFDDHISHTTRSNNSNNSSSKNNTTNNQTQPLPNPNMLLNMLEMLRNEEANISNDTILKIFRQVVQSKRVKLLERAEDVVVKNKYDPQLLRLLIAGYVNADAAERACTLLMEWPNESSRHQPGIKSYRLKQKKNNSRDNGPNSYNQGQQDSQYEENNNDNNNNKYRLAHRLLLRMCRNHIKFPELSLTPDRDCFQRVLSACTSIESISTAEQVLDDMMRFANGEEVVDTTTTATMTGDNIIYNNSDDTIRIPTPIDTYPTKSAIRGLVEGWTTIASNNGSNNYEERMQQAVFEFLRRMEEKEASSPLRQHRTDSSSSSIVHIDCYNVILNVIAELGQYELAENMFYRLLTDYLKDKSNIQPDAVTLHTVLKSHVKANTKEAAFAAENFIQRLDDLHDQQENIQNKARYCFIDNDDEGYSGSSNNHTIVTEDDSTEAKASYSSSNGNGNRNINHSVIDDATVNNNSQSNNKTPRLLDNIEPTARARTTILNLWIKLGQPNKAIDILTKAESIYQKKLNQSQDEDHHRQQNDTDDNIERFQPDKISYHQIIGFLSNLQKSSPTVDLAVQAEKIAERMSSIGHSVNIRTCNTILNCWTKSGNPDRAESFMEETMSHYETPDIVSYNTIINGYARLGNLNRSLELLTRLLDDSLISDYNNNSSLLPKPNSITFTSILTALSREKTVKAAEEAEKLLLQMQELTDSPYNLDTRPNIVTYNAIMNCWASLEQENRNNKNNHSNNKDYHHYGRRAEFILRSIQELDDEDERPDVTSYNIVIKAYSNDMEKAEELLQDMIKNGLDPNEHTYDTVHHVLRRDKRIKNKEQKLAEICEQYFPSSASFHSSRHNMNNKDRSITNNRNNKYTQGNKKKKNNNNRNNHPKRSSFSSDTKVKDSKWQHQ</sequence>
<proteinExistence type="predicted"/>
<dbReference type="Proteomes" id="UP000095751">
    <property type="component" value="Unassembled WGS sequence"/>
</dbReference>
<dbReference type="Gene3D" id="1.25.40.10">
    <property type="entry name" value="Tetratricopeptide repeat domain"/>
    <property type="match status" value="3"/>
</dbReference>
<gene>
    <name evidence="4" type="ORF">FRACYDRAFT_235715</name>
</gene>
<dbReference type="Pfam" id="PF13041">
    <property type="entry name" value="PPR_2"/>
    <property type="match status" value="1"/>
</dbReference>
<evidence type="ECO:0000256" key="3">
    <source>
        <dbReference type="SAM" id="MobiDB-lite"/>
    </source>
</evidence>
<accession>A0A1E7FNB2</accession>
<dbReference type="InterPro" id="IPR002885">
    <property type="entry name" value="PPR_rpt"/>
</dbReference>
<evidence type="ECO:0000256" key="1">
    <source>
        <dbReference type="ARBA" id="ARBA00022737"/>
    </source>
</evidence>
<evidence type="ECO:0000313" key="5">
    <source>
        <dbReference type="Proteomes" id="UP000095751"/>
    </source>
</evidence>
<feature type="compositionally biased region" description="Basic and acidic residues" evidence="3">
    <location>
        <begin position="1066"/>
        <end position="1076"/>
    </location>
</feature>
<keyword evidence="5" id="KW-1185">Reference proteome</keyword>
<dbReference type="Pfam" id="PF01535">
    <property type="entry name" value="PPR"/>
    <property type="match status" value="1"/>
</dbReference>
<protein>
    <recommendedName>
        <fullName evidence="6">Pentacotripeptide-repeat region of PRORP domain-containing protein</fullName>
    </recommendedName>
</protein>
<feature type="region of interest" description="Disordered" evidence="3">
    <location>
        <begin position="20"/>
        <end position="139"/>
    </location>
</feature>